<keyword evidence="1" id="KW-0732">Signal</keyword>
<feature type="domain" description="DUF1565" evidence="2">
    <location>
        <begin position="26"/>
        <end position="90"/>
    </location>
</feature>
<feature type="chain" id="PRO_5021772821" evidence="1">
    <location>
        <begin position="19"/>
        <end position="494"/>
    </location>
</feature>
<dbReference type="Gene3D" id="2.160.20.10">
    <property type="entry name" value="Single-stranded right-handed beta-helix, Pectin lyase-like"/>
    <property type="match status" value="1"/>
</dbReference>
<dbReference type="InterPro" id="IPR011050">
    <property type="entry name" value="Pectin_lyase_fold/virulence"/>
</dbReference>
<accession>A0A518EZ64</accession>
<organism evidence="4 5">
    <name type="scientific">Saltatorellus ferox</name>
    <dbReference type="NCBI Taxonomy" id="2528018"/>
    <lineage>
        <taxon>Bacteria</taxon>
        <taxon>Pseudomonadati</taxon>
        <taxon>Planctomycetota</taxon>
        <taxon>Planctomycetia</taxon>
        <taxon>Planctomycetia incertae sedis</taxon>
        <taxon>Saltatorellus</taxon>
    </lineage>
</organism>
<gene>
    <name evidence="4" type="ORF">Poly30_49340</name>
</gene>
<protein>
    <submittedName>
        <fullName evidence="4">Uncharacterized protein</fullName>
    </submittedName>
</protein>
<dbReference type="SUPFAM" id="SSF51126">
    <property type="entry name" value="Pectin lyase-like"/>
    <property type="match status" value="1"/>
</dbReference>
<dbReference type="EMBL" id="CP036434">
    <property type="protein sequence ID" value="QDV09376.1"/>
    <property type="molecule type" value="Genomic_DNA"/>
</dbReference>
<dbReference type="InterPro" id="IPR012334">
    <property type="entry name" value="Pectin_lyas_fold"/>
</dbReference>
<dbReference type="InterPro" id="IPR039448">
    <property type="entry name" value="Beta_helix"/>
</dbReference>
<evidence type="ECO:0000313" key="4">
    <source>
        <dbReference type="EMBL" id="QDV09376.1"/>
    </source>
</evidence>
<feature type="signal peptide" evidence="1">
    <location>
        <begin position="1"/>
        <end position="18"/>
    </location>
</feature>
<reference evidence="4 5" key="1">
    <citation type="submission" date="2019-02" db="EMBL/GenBank/DDBJ databases">
        <title>Deep-cultivation of Planctomycetes and their phenomic and genomic characterization uncovers novel biology.</title>
        <authorList>
            <person name="Wiegand S."/>
            <person name="Jogler M."/>
            <person name="Boedeker C."/>
            <person name="Pinto D."/>
            <person name="Vollmers J."/>
            <person name="Rivas-Marin E."/>
            <person name="Kohn T."/>
            <person name="Peeters S.H."/>
            <person name="Heuer A."/>
            <person name="Rast P."/>
            <person name="Oberbeckmann S."/>
            <person name="Bunk B."/>
            <person name="Jeske O."/>
            <person name="Meyerdierks A."/>
            <person name="Storesund J.E."/>
            <person name="Kallscheuer N."/>
            <person name="Luecker S."/>
            <person name="Lage O.M."/>
            <person name="Pohl T."/>
            <person name="Merkel B.J."/>
            <person name="Hornburger P."/>
            <person name="Mueller R.-W."/>
            <person name="Bruemmer F."/>
            <person name="Labrenz M."/>
            <person name="Spormann A.M."/>
            <person name="Op den Camp H."/>
            <person name="Overmann J."/>
            <person name="Amann R."/>
            <person name="Jetten M.S.M."/>
            <person name="Mascher T."/>
            <person name="Medema M.H."/>
            <person name="Devos D.P."/>
            <person name="Kaster A.-K."/>
            <person name="Ovreas L."/>
            <person name="Rohde M."/>
            <person name="Galperin M.Y."/>
            <person name="Jogler C."/>
        </authorList>
    </citation>
    <scope>NUCLEOTIDE SEQUENCE [LARGE SCALE GENOMIC DNA]</scope>
    <source>
        <strain evidence="4 5">Poly30</strain>
    </source>
</reference>
<dbReference type="Pfam" id="PF07602">
    <property type="entry name" value="DUF1565"/>
    <property type="match status" value="1"/>
</dbReference>
<sequence length="494" mass="51224" precursor="true">MTNASLTLACLLVSSAPAQDVWVDPVLGDDASAGTQAEPLRTISAALARTDVTARLLPGEYSAASGETFPLLLEGFDSIRAEGDAETTRIVLPDAGGSLSYGSLQIAAEATIQGVTLEQEGTSTNAITIVNSPYSVYNHLVLQDSRVLGGATGVAGNANGRITIQGCEIAGQSGAAITTFRCSLALSDVTIRDATSGIQAASLGAPVHLERVSILDVAETAIYLYNWQYAYALEASIHDCLLAGHERGIHSDQGFVWNEVDVRGCTIVSDRGQGVVRDDSGGFIHVVDSIVAGHTLGDLQGVARFENSLAEYGALPAHRPGSLVGDPMFVDRAGGDFRLGWGSPCIDSAQPGFSRDLTGQPRVVDGNLDLAPAPDMGALEHRTLTGPESIRLGETVALELTGPLGGFSTVVISPAGYAAVGATTPYGRFFLKPGGSFRLPSVLTQGIAPTQLTTPPFTDPSLVGTRVGLQALTRSTDAPAGGAYSQPLLVRIDP</sequence>
<feature type="domain" description="Right handed beta helix" evidence="3">
    <location>
        <begin position="141"/>
        <end position="280"/>
    </location>
</feature>
<evidence type="ECO:0000313" key="5">
    <source>
        <dbReference type="Proteomes" id="UP000320390"/>
    </source>
</evidence>
<dbReference type="InterPro" id="IPR011459">
    <property type="entry name" value="DUF1565"/>
</dbReference>
<dbReference type="Proteomes" id="UP000320390">
    <property type="component" value="Chromosome"/>
</dbReference>
<name>A0A518EZ64_9BACT</name>
<dbReference type="Pfam" id="PF13229">
    <property type="entry name" value="Beta_helix"/>
    <property type="match status" value="1"/>
</dbReference>
<dbReference type="RefSeq" id="WP_145203618.1">
    <property type="nucleotide sequence ID" value="NZ_CP036434.1"/>
</dbReference>
<evidence type="ECO:0000259" key="3">
    <source>
        <dbReference type="Pfam" id="PF13229"/>
    </source>
</evidence>
<dbReference type="AlphaFoldDB" id="A0A518EZ64"/>
<evidence type="ECO:0000259" key="2">
    <source>
        <dbReference type="Pfam" id="PF07602"/>
    </source>
</evidence>
<proteinExistence type="predicted"/>
<evidence type="ECO:0000256" key="1">
    <source>
        <dbReference type="SAM" id="SignalP"/>
    </source>
</evidence>
<dbReference type="OrthoDB" id="281030at2"/>
<keyword evidence="5" id="KW-1185">Reference proteome</keyword>